<dbReference type="InterPro" id="IPR050491">
    <property type="entry name" value="AmpC-like"/>
</dbReference>
<accession>A0A0A0JFC3</accession>
<evidence type="ECO:0000313" key="4">
    <source>
        <dbReference type="Proteomes" id="UP000030002"/>
    </source>
</evidence>
<dbReference type="SUPFAM" id="SSF56601">
    <property type="entry name" value="beta-lactamase/transpeptidase-like"/>
    <property type="match status" value="1"/>
</dbReference>
<name>A0A0A0JFC3_9MICO</name>
<proteinExistence type="predicted"/>
<dbReference type="STRING" id="1385520.N802_01540"/>
<dbReference type="Proteomes" id="UP000030002">
    <property type="component" value="Unassembled WGS sequence"/>
</dbReference>
<evidence type="ECO:0000259" key="1">
    <source>
        <dbReference type="Pfam" id="PF00144"/>
    </source>
</evidence>
<dbReference type="PANTHER" id="PTHR46825:SF7">
    <property type="entry name" value="D-ALANYL-D-ALANINE CARBOXYPEPTIDASE"/>
    <property type="match status" value="1"/>
</dbReference>
<organism evidence="3 4">
    <name type="scientific">Knoellia sinensis KCTC 19936</name>
    <dbReference type="NCBI Taxonomy" id="1385520"/>
    <lineage>
        <taxon>Bacteria</taxon>
        <taxon>Bacillati</taxon>
        <taxon>Actinomycetota</taxon>
        <taxon>Actinomycetes</taxon>
        <taxon>Micrococcales</taxon>
        <taxon>Intrasporangiaceae</taxon>
        <taxon>Knoellia</taxon>
    </lineage>
</organism>
<dbReference type="Pfam" id="PF00144">
    <property type="entry name" value="Beta-lactamase"/>
    <property type="match status" value="1"/>
</dbReference>
<dbReference type="InterPro" id="IPR056008">
    <property type="entry name" value="DUF7586"/>
</dbReference>
<dbReference type="RefSeq" id="WP_035911134.1">
    <property type="nucleotide sequence ID" value="NZ_AVPJ01000001.1"/>
</dbReference>
<dbReference type="InterPro" id="IPR001466">
    <property type="entry name" value="Beta-lactam-related"/>
</dbReference>
<feature type="domain" description="DUF7586" evidence="2">
    <location>
        <begin position="362"/>
        <end position="444"/>
    </location>
</feature>
<reference evidence="3 4" key="1">
    <citation type="submission" date="2013-08" db="EMBL/GenBank/DDBJ databases">
        <title>The genome sequence of Knoellia sinensis.</title>
        <authorList>
            <person name="Zhu W."/>
            <person name="Wang G."/>
        </authorList>
    </citation>
    <scope>NUCLEOTIDE SEQUENCE [LARGE SCALE GENOMIC DNA]</scope>
    <source>
        <strain evidence="3 4">KCTC 19936</strain>
    </source>
</reference>
<feature type="domain" description="Beta-lactamase-related" evidence="1">
    <location>
        <begin position="12"/>
        <end position="331"/>
    </location>
</feature>
<dbReference type="PANTHER" id="PTHR46825">
    <property type="entry name" value="D-ALANYL-D-ALANINE-CARBOXYPEPTIDASE/ENDOPEPTIDASE AMPH"/>
    <property type="match status" value="1"/>
</dbReference>
<evidence type="ECO:0000259" key="2">
    <source>
        <dbReference type="Pfam" id="PF24491"/>
    </source>
</evidence>
<sequence length="463" mass="49485">MPLSPTTTARLDHVLATGQRDHRLPSVAAGLVRGGELVWSGAVGTSDGRADGPPVDSDTQFRMGSITKTIVAVAVMRLRDEGLIDLTDRFGTHVPGSALDDVTIEQLLSHAGGVQAETESGWWERTPGGDWDHLVGSGVGTRFRSGRRFHYSNTGYAALGRLLEVVRERPWFDVVREELLEPLGMRRTTPRPSGPAAQGLAVHPFADVLLHEPEHDGGAMAPAGQLWTTVEDLARWAALLGGRTESLLAESTLAEMVEPHHVVDEPGQPWNGAHGLGWQVWNDGGARTAGHGGSMPGFLAMQRVHLDAAGGDGPPGQAGDGVVLLTNTTASVALKTLPKQLLRTLRELELPEVTPWVAAGTSEVLELAGTWHWGSATETAKFVGEHLVLGTPGAGRGSRFERVGSGVDNWVGLDGYYTGEPLQVVRRADGSVSHLDLATFRFTRTPYDPHGDVPGGVDERGWH</sequence>
<dbReference type="eggNOG" id="COG1680">
    <property type="taxonomic scope" value="Bacteria"/>
</dbReference>
<comment type="caution">
    <text evidence="3">The sequence shown here is derived from an EMBL/GenBank/DDBJ whole genome shotgun (WGS) entry which is preliminary data.</text>
</comment>
<dbReference type="OrthoDB" id="3863176at2"/>
<gene>
    <name evidence="3" type="ORF">N802_01540</name>
</gene>
<dbReference type="InterPro" id="IPR012338">
    <property type="entry name" value="Beta-lactam/transpept-like"/>
</dbReference>
<dbReference type="Pfam" id="PF24491">
    <property type="entry name" value="DUF7586"/>
    <property type="match status" value="1"/>
</dbReference>
<evidence type="ECO:0000313" key="3">
    <source>
        <dbReference type="EMBL" id="KGN34767.1"/>
    </source>
</evidence>
<dbReference type="AlphaFoldDB" id="A0A0A0JFC3"/>
<dbReference type="EMBL" id="AVPJ01000001">
    <property type="protein sequence ID" value="KGN34767.1"/>
    <property type="molecule type" value="Genomic_DNA"/>
</dbReference>
<dbReference type="Gene3D" id="3.40.710.10">
    <property type="entry name" value="DD-peptidase/beta-lactamase superfamily"/>
    <property type="match status" value="1"/>
</dbReference>
<protein>
    <submittedName>
        <fullName evidence="3">Beta-lactamase</fullName>
    </submittedName>
</protein>
<keyword evidence="4" id="KW-1185">Reference proteome</keyword>